<reference evidence="2 3" key="1">
    <citation type="submission" date="2023-03" db="EMBL/GenBank/DDBJ databases">
        <title>Paludisphaera mucosa sp. nov. a novel planctomycete from northern fen.</title>
        <authorList>
            <person name="Ivanova A."/>
        </authorList>
    </citation>
    <scope>NUCLEOTIDE SEQUENCE [LARGE SCALE GENOMIC DNA]</scope>
    <source>
        <strain evidence="2 3">Pla2</strain>
    </source>
</reference>
<accession>A0ABT6FB57</accession>
<dbReference type="EMBL" id="JARRAG010000002">
    <property type="protein sequence ID" value="MDG3004615.1"/>
    <property type="molecule type" value="Genomic_DNA"/>
</dbReference>
<comment type="caution">
    <text evidence="2">The sequence shown here is derived from an EMBL/GenBank/DDBJ whole genome shotgun (WGS) entry which is preliminary data.</text>
</comment>
<keyword evidence="3" id="KW-1185">Reference proteome</keyword>
<evidence type="ECO:0000256" key="1">
    <source>
        <dbReference type="SAM" id="MobiDB-lite"/>
    </source>
</evidence>
<evidence type="ECO:0000313" key="2">
    <source>
        <dbReference type="EMBL" id="MDG3004615.1"/>
    </source>
</evidence>
<gene>
    <name evidence="2" type="ORF">PZE19_12580</name>
</gene>
<organism evidence="2 3">
    <name type="scientific">Paludisphaera mucosa</name>
    <dbReference type="NCBI Taxonomy" id="3030827"/>
    <lineage>
        <taxon>Bacteria</taxon>
        <taxon>Pseudomonadati</taxon>
        <taxon>Planctomycetota</taxon>
        <taxon>Planctomycetia</taxon>
        <taxon>Isosphaerales</taxon>
        <taxon>Isosphaeraceae</taxon>
        <taxon>Paludisphaera</taxon>
    </lineage>
</organism>
<dbReference type="Proteomes" id="UP001216907">
    <property type="component" value="Unassembled WGS sequence"/>
</dbReference>
<feature type="region of interest" description="Disordered" evidence="1">
    <location>
        <begin position="119"/>
        <end position="138"/>
    </location>
</feature>
<sequence length="209" mass="21222">MNPTARDGRRRLTGALALTFGAWLCCETPTSAGDGLFSWLGRHRAVRTDAGGTLGYGPPGVHPGYQGFGLGFHRGHGYGGDALGAGAEGGHPFYGGPGYNHPAPGLDRFKLTKIAPFPHDAGPGGPTPDRPQYFDGGPSPLVIDRPVISTGGGDLGGYGSFSGMLPYPDSTFAPFTSQASGESSSPGRTPPPSAPALLNPDAPSSPPGP</sequence>
<proteinExistence type="predicted"/>
<feature type="compositionally biased region" description="Polar residues" evidence="1">
    <location>
        <begin position="173"/>
        <end position="187"/>
    </location>
</feature>
<name>A0ABT6FB57_9BACT</name>
<dbReference type="RefSeq" id="WP_277860970.1">
    <property type="nucleotide sequence ID" value="NZ_JARRAG010000002.1"/>
</dbReference>
<protein>
    <submittedName>
        <fullName evidence="2">Uncharacterized protein</fullName>
    </submittedName>
</protein>
<feature type="region of interest" description="Disordered" evidence="1">
    <location>
        <begin position="169"/>
        <end position="209"/>
    </location>
</feature>
<evidence type="ECO:0000313" key="3">
    <source>
        <dbReference type="Proteomes" id="UP001216907"/>
    </source>
</evidence>